<dbReference type="AlphaFoldDB" id="A0A2Z2NXW4"/>
<proteinExistence type="predicted"/>
<dbReference type="Pfam" id="PF07592">
    <property type="entry name" value="DDE_Tnp_ISAZ013"/>
    <property type="match status" value="1"/>
</dbReference>
<accession>A0A2Z2NXW4</accession>
<organism evidence="1 2">
    <name type="scientific">Granulosicoccus antarcticus IMCC3135</name>
    <dbReference type="NCBI Taxonomy" id="1192854"/>
    <lineage>
        <taxon>Bacteria</taxon>
        <taxon>Pseudomonadati</taxon>
        <taxon>Pseudomonadota</taxon>
        <taxon>Gammaproteobacteria</taxon>
        <taxon>Chromatiales</taxon>
        <taxon>Granulosicoccaceae</taxon>
        <taxon>Granulosicoccus</taxon>
    </lineage>
</organism>
<dbReference type="NCBIfam" id="NF033519">
    <property type="entry name" value="transpos_ISAzo13"/>
    <property type="match status" value="1"/>
</dbReference>
<evidence type="ECO:0000313" key="2">
    <source>
        <dbReference type="Proteomes" id="UP000250079"/>
    </source>
</evidence>
<reference evidence="1 2" key="1">
    <citation type="submission" date="2016-12" db="EMBL/GenBank/DDBJ databases">
        <authorList>
            <person name="Song W.-J."/>
            <person name="Kurnit D.M."/>
        </authorList>
    </citation>
    <scope>NUCLEOTIDE SEQUENCE [LARGE SCALE GENOMIC DNA]</scope>
    <source>
        <strain evidence="1 2">IMCC3135</strain>
    </source>
</reference>
<dbReference type="EMBL" id="CP018632">
    <property type="protein sequence ID" value="ASJ74598.1"/>
    <property type="molecule type" value="Genomic_DNA"/>
</dbReference>
<keyword evidence="2" id="KW-1185">Reference proteome</keyword>
<dbReference type="RefSeq" id="WP_169727509.1">
    <property type="nucleotide sequence ID" value="NZ_CP018632.1"/>
</dbReference>
<dbReference type="KEGG" id="gai:IMCC3135_22640"/>
<evidence type="ECO:0008006" key="3">
    <source>
        <dbReference type="Google" id="ProtNLM"/>
    </source>
</evidence>
<dbReference type="Proteomes" id="UP000250079">
    <property type="component" value="Chromosome"/>
</dbReference>
<evidence type="ECO:0000313" key="1">
    <source>
        <dbReference type="EMBL" id="ASJ74598.1"/>
    </source>
</evidence>
<name>A0A2Z2NXW4_9GAMM</name>
<protein>
    <recommendedName>
        <fullName evidence="3">ISAzo13 family transposase</fullName>
    </recommendedName>
</protein>
<sequence length="410" mass="45867">MSREELSRKRLVDKIGLKYSQILLSLDERGRREWAATEAMALGHGGITIVHEASALSMPTIRSGIAELMERNGGAIESPRRVRRPGAGRPSKLAEDPELLGALESLVEPGTRGDPQSPLRWTTKSVRVLANELGAAGHSVSFRSVSTLLKQLGYSLQGNAKTIEGAQHPDRNAQFLYIAKQSKRHIKAAQPALSVDTKKKELVGAFKNGGQEYRPKGEPEKVKTHDFKGELGRVAPYGVYDIADNDAWVNVGISADTAEFAVQSIRRWWQTSGKARYGSAREIFITADCGGSNGYRSRLWKLELQGLSDELGRSISVSHFPPGTSKWNRIEHRLFSFITMNWRGKPLYDYRTVIELIGATKTEQGLEVRCELDTNTYEKGRKVTDEEMESINLHPHKFHGEWNYTIKPRE</sequence>
<gene>
    <name evidence="1" type="ORF">IMCC3135_22640</name>
</gene>
<dbReference type="InterPro" id="IPR011518">
    <property type="entry name" value="Transposase_36"/>
</dbReference>